<dbReference type="GO" id="GO:0008783">
    <property type="term" value="F:agmatinase activity"/>
    <property type="evidence" value="ECO:0007669"/>
    <property type="project" value="TreeGrafter"/>
</dbReference>
<dbReference type="InterPro" id="IPR005925">
    <property type="entry name" value="Agmatinase-rel"/>
</dbReference>
<proteinExistence type="inferred from homology"/>
<dbReference type="InterPro" id="IPR020855">
    <property type="entry name" value="Ureohydrolase_Mn_BS"/>
</dbReference>
<evidence type="ECO:0000256" key="5">
    <source>
        <dbReference type="SAM" id="MobiDB-lite"/>
    </source>
</evidence>
<keyword evidence="2" id="KW-0479">Metal-binding</keyword>
<dbReference type="Proteomes" id="UP000494110">
    <property type="component" value="Unassembled WGS sequence"/>
</dbReference>
<protein>
    <submittedName>
        <fullName evidence="6">Agmatinase</fullName>
    </submittedName>
</protein>
<dbReference type="GO" id="GO:0033389">
    <property type="term" value="P:putrescine biosynthetic process from arginine, via agmatine"/>
    <property type="evidence" value="ECO:0007669"/>
    <property type="project" value="TreeGrafter"/>
</dbReference>
<dbReference type="AlphaFoldDB" id="A0A6P2UBD0"/>
<accession>A0A6P2UBD0</accession>
<dbReference type="Gene3D" id="3.40.800.10">
    <property type="entry name" value="Ureohydrolase domain"/>
    <property type="match status" value="1"/>
</dbReference>
<name>A0A6P2UBD0_BURL3</name>
<keyword evidence="3 4" id="KW-0378">Hydrolase</keyword>
<sequence>MIAAVLPLSMWLLLSLSLFRPAARLDAQADAGPMNPCRARPVRSGEAGQAGLPTKTGPTMTELLHGDGAIRRTTPYGSSIENTYAGVLSFMRRNYSRELDGVDVAISGVPLDLATTYRSGARLGPAAIRAASVQLAELHPYPWGFNPFDDLAAVDYGDCWFDAHNPLSIKPAIVEHARTILGSGAKMLTLGGDHYITYPLLVAHAERYGKPLSLIHFDAHCDTWADDDPDSLNHGTMFYKAVKEGLIDPATSVQVGIRTWNDDFLGIERLDAAWVHDHGSRAAVERIVDIVGARPAYLTFDIDCLDPAFAPGTGTPVAGGLSSAQALAIVRALGAVNLVGADVVEVAPAYDHADITAIAAAHVACDLLCLWRQKKVAGTLK</sequence>
<dbReference type="SUPFAM" id="SSF52768">
    <property type="entry name" value="Arginase/deacetylase"/>
    <property type="match status" value="1"/>
</dbReference>
<dbReference type="GO" id="GO:0046872">
    <property type="term" value="F:metal ion binding"/>
    <property type="evidence" value="ECO:0007669"/>
    <property type="project" value="UniProtKB-KW"/>
</dbReference>
<dbReference type="CDD" id="cd11592">
    <property type="entry name" value="Agmatinase_PAH"/>
    <property type="match status" value="1"/>
</dbReference>
<feature type="region of interest" description="Disordered" evidence="5">
    <location>
        <begin position="41"/>
        <end position="62"/>
    </location>
</feature>
<evidence type="ECO:0000256" key="4">
    <source>
        <dbReference type="RuleBase" id="RU003684"/>
    </source>
</evidence>
<dbReference type="PROSITE" id="PS51409">
    <property type="entry name" value="ARGINASE_2"/>
    <property type="match status" value="1"/>
</dbReference>
<evidence type="ECO:0000256" key="3">
    <source>
        <dbReference type="ARBA" id="ARBA00022801"/>
    </source>
</evidence>
<dbReference type="EMBL" id="CABVQN010000001">
    <property type="protein sequence ID" value="VWC66860.1"/>
    <property type="molecule type" value="Genomic_DNA"/>
</dbReference>
<comment type="similarity">
    <text evidence="1">Belongs to the arginase family. Agmatinase subfamily.</text>
</comment>
<evidence type="ECO:0000256" key="2">
    <source>
        <dbReference type="ARBA" id="ARBA00022723"/>
    </source>
</evidence>
<evidence type="ECO:0000256" key="1">
    <source>
        <dbReference type="ARBA" id="ARBA00009227"/>
    </source>
</evidence>
<dbReference type="Pfam" id="PF00491">
    <property type="entry name" value="Arginase"/>
    <property type="match status" value="1"/>
</dbReference>
<organism evidence="6 7">
    <name type="scientific">Burkholderia lata (strain ATCC 17760 / DSM 23089 / LMG 22485 / NCIMB 9086 / R18194 / 383)</name>
    <dbReference type="NCBI Taxonomy" id="482957"/>
    <lineage>
        <taxon>Bacteria</taxon>
        <taxon>Pseudomonadati</taxon>
        <taxon>Pseudomonadota</taxon>
        <taxon>Betaproteobacteria</taxon>
        <taxon>Burkholderiales</taxon>
        <taxon>Burkholderiaceae</taxon>
        <taxon>Burkholderia</taxon>
        <taxon>Burkholderia cepacia complex</taxon>
    </lineage>
</organism>
<evidence type="ECO:0000313" key="7">
    <source>
        <dbReference type="Proteomes" id="UP000494110"/>
    </source>
</evidence>
<dbReference type="NCBIfam" id="TIGR01230">
    <property type="entry name" value="agmatinase"/>
    <property type="match status" value="1"/>
</dbReference>
<evidence type="ECO:0000313" key="6">
    <source>
        <dbReference type="EMBL" id="VWC66860.1"/>
    </source>
</evidence>
<dbReference type="PANTHER" id="PTHR11358">
    <property type="entry name" value="ARGINASE/AGMATINASE"/>
    <property type="match status" value="1"/>
</dbReference>
<dbReference type="InterPro" id="IPR023696">
    <property type="entry name" value="Ureohydrolase_dom_sf"/>
</dbReference>
<dbReference type="NCBIfam" id="NF002564">
    <property type="entry name" value="PRK02190.1"/>
    <property type="match status" value="1"/>
</dbReference>
<dbReference type="PANTHER" id="PTHR11358:SF26">
    <property type="entry name" value="GUANIDINO ACID HYDROLASE, MITOCHONDRIAL"/>
    <property type="match status" value="1"/>
</dbReference>
<reference evidence="6 7" key="1">
    <citation type="submission" date="2019-09" db="EMBL/GenBank/DDBJ databases">
        <authorList>
            <person name="Depoorter E."/>
        </authorList>
    </citation>
    <scope>NUCLEOTIDE SEQUENCE [LARGE SCALE GENOMIC DNA]</scope>
    <source>
        <strain evidence="6">R-39750</strain>
    </source>
</reference>
<gene>
    <name evidence="6" type="ORF">BLA39750_00235</name>
</gene>
<dbReference type="PROSITE" id="PS01053">
    <property type="entry name" value="ARGINASE_1"/>
    <property type="match status" value="1"/>
</dbReference>
<dbReference type="InterPro" id="IPR006035">
    <property type="entry name" value="Ureohydrolase"/>
</dbReference>